<dbReference type="Proteomes" id="UP000798662">
    <property type="component" value="Chromosome 2"/>
</dbReference>
<accession>A0ACC3BZF5</accession>
<name>A0ACC3BZF5_PYRYE</name>
<gene>
    <name evidence="1" type="ORF">I4F81_005830</name>
</gene>
<protein>
    <submittedName>
        <fullName evidence="1">Uncharacterized protein</fullName>
    </submittedName>
</protein>
<evidence type="ECO:0000313" key="2">
    <source>
        <dbReference type="Proteomes" id="UP000798662"/>
    </source>
</evidence>
<dbReference type="EMBL" id="CM020619">
    <property type="protein sequence ID" value="KAK1863272.1"/>
    <property type="molecule type" value="Genomic_DNA"/>
</dbReference>
<proteinExistence type="predicted"/>
<keyword evidence="2" id="KW-1185">Reference proteome</keyword>
<organism evidence="1 2">
    <name type="scientific">Pyropia yezoensis</name>
    <name type="common">Susabi-nori</name>
    <name type="synonym">Porphyra yezoensis</name>
    <dbReference type="NCBI Taxonomy" id="2788"/>
    <lineage>
        <taxon>Eukaryota</taxon>
        <taxon>Rhodophyta</taxon>
        <taxon>Bangiophyceae</taxon>
        <taxon>Bangiales</taxon>
        <taxon>Bangiaceae</taxon>
        <taxon>Pyropia</taxon>
    </lineage>
</organism>
<evidence type="ECO:0000313" key="1">
    <source>
        <dbReference type="EMBL" id="KAK1863272.1"/>
    </source>
</evidence>
<sequence length="216" mass="21953">MATRRRGGGWLVANLGGVYTRTAGAPASCPPTVVHTASRAGLQPGIYYVDHANITANGTACAVGGRATLFEPSLLANATAISDLEASARNDAEALLGAPVAAAIMAALRAAGGNDWLGGYEEQERVCGGYRWPAALTFLLYSDGVSAPAVGFSADEGGMVVILPGNATCVYGIDDADREGVPQLPAIGATDEPEEPVESGEPAEAGTPTPPGWQGW</sequence>
<comment type="caution">
    <text evidence="1">The sequence shown here is derived from an EMBL/GenBank/DDBJ whole genome shotgun (WGS) entry which is preliminary data.</text>
</comment>
<reference evidence="1" key="1">
    <citation type="submission" date="2019-11" db="EMBL/GenBank/DDBJ databases">
        <title>Nori genome reveals adaptations in red seaweeds to the harsh intertidal environment.</title>
        <authorList>
            <person name="Wang D."/>
            <person name="Mao Y."/>
        </authorList>
    </citation>
    <scope>NUCLEOTIDE SEQUENCE</scope>
    <source>
        <tissue evidence="1">Gametophyte</tissue>
    </source>
</reference>